<accession>A0AAI8FNW0</accession>
<proteinExistence type="predicted"/>
<dbReference type="EMBL" id="CP008726">
    <property type="protein sequence ID" value="AIO67167.1"/>
    <property type="molecule type" value="Genomic_DNA"/>
</dbReference>
<protein>
    <submittedName>
        <fullName evidence="1">Uncharacterized protein</fullName>
    </submittedName>
</protein>
<organism evidence="1 2">
    <name type="scientific">Burkholderia oklahomensis</name>
    <dbReference type="NCBI Taxonomy" id="342113"/>
    <lineage>
        <taxon>Bacteria</taxon>
        <taxon>Pseudomonadati</taxon>
        <taxon>Pseudomonadota</taxon>
        <taxon>Betaproteobacteria</taxon>
        <taxon>Burkholderiales</taxon>
        <taxon>Burkholderiaceae</taxon>
        <taxon>Burkholderia</taxon>
        <taxon>pseudomallei group</taxon>
    </lineage>
</organism>
<reference evidence="1 2" key="1">
    <citation type="submission" date="2014-06" db="EMBL/GenBank/DDBJ databases">
        <authorList>
            <person name="Bishop-Lilly K.A."/>
            <person name="Broomall S.M."/>
            <person name="Chain P.S."/>
            <person name="Chertkov O."/>
            <person name="Coyne S.R."/>
            <person name="Daligault H.E."/>
            <person name="Davenport K.W."/>
            <person name="Erkkila T."/>
            <person name="Frey K.G."/>
            <person name="Gibbons H.S."/>
            <person name="Gu W."/>
            <person name="Jaissle J."/>
            <person name="Johnson S.L."/>
            <person name="Koroleva G.I."/>
            <person name="Ladner J.T."/>
            <person name="Lo C.-C."/>
            <person name="Minogue T.D."/>
            <person name="Munk C."/>
            <person name="Palacios G.F."/>
            <person name="Redden C.L."/>
            <person name="Rosenzweig C.N."/>
            <person name="Scholz M.B."/>
            <person name="Teshima H."/>
            <person name="Xu Y."/>
        </authorList>
    </citation>
    <scope>NUCLEOTIDE SEQUENCE [LARGE SCALE GENOMIC DNA]</scope>
    <source>
        <strain evidence="1 2">EO147</strain>
    </source>
</reference>
<name>A0AAI8FNW0_9BURK</name>
<gene>
    <name evidence="1" type="ORF">DM82_3082</name>
</gene>
<evidence type="ECO:0000313" key="2">
    <source>
        <dbReference type="Proteomes" id="UP000029424"/>
    </source>
</evidence>
<evidence type="ECO:0000313" key="1">
    <source>
        <dbReference type="EMBL" id="AIO67167.1"/>
    </source>
</evidence>
<dbReference type="AlphaFoldDB" id="A0AAI8FNW0"/>
<sequence length="51" mass="5894">MAGLADRDVMRERYRGGWRHRGRFATVAFGDRITQLGAACTCRPRLWRDLA</sequence>
<keyword evidence="2" id="KW-1185">Reference proteome</keyword>
<dbReference type="KEGG" id="bok:DM82_3082"/>
<dbReference type="Proteomes" id="UP000029424">
    <property type="component" value="Chromosome 1"/>
</dbReference>